<feature type="transmembrane region" description="Helical" evidence="2">
    <location>
        <begin position="77"/>
        <end position="103"/>
    </location>
</feature>
<evidence type="ECO:0000313" key="3">
    <source>
        <dbReference type="EMBL" id="BAU47986.1"/>
    </source>
</evidence>
<dbReference type="GO" id="GO:0016020">
    <property type="term" value="C:membrane"/>
    <property type="evidence" value="ECO:0007669"/>
    <property type="project" value="InterPro"/>
</dbReference>
<dbReference type="RefSeq" id="WP_096460542.1">
    <property type="nucleotide sequence ID" value="NZ_AP014936.1"/>
</dbReference>
<feature type="transmembrane region" description="Helical" evidence="2">
    <location>
        <begin position="6"/>
        <end position="23"/>
    </location>
</feature>
<protein>
    <submittedName>
        <fullName evidence="3">Exlusion protein FxsA</fullName>
    </submittedName>
</protein>
<dbReference type="InterPro" id="IPR007313">
    <property type="entry name" value="FxsA"/>
</dbReference>
<proteinExistence type="predicted"/>
<dbReference type="PANTHER" id="PTHR35335:SF1">
    <property type="entry name" value="UPF0716 PROTEIN FXSA"/>
    <property type="match status" value="1"/>
</dbReference>
<gene>
    <name evidence="3" type="ORF">SVA_1421</name>
</gene>
<dbReference type="AlphaFoldDB" id="A0A1B4V350"/>
<organism evidence="3 4">
    <name type="scientific">Sulfurifustis variabilis</name>
    <dbReference type="NCBI Taxonomy" id="1675686"/>
    <lineage>
        <taxon>Bacteria</taxon>
        <taxon>Pseudomonadati</taxon>
        <taxon>Pseudomonadota</taxon>
        <taxon>Gammaproteobacteria</taxon>
        <taxon>Acidiferrobacterales</taxon>
        <taxon>Acidiferrobacteraceae</taxon>
        <taxon>Sulfurifustis</taxon>
    </lineage>
</organism>
<feature type="region of interest" description="Disordered" evidence="1">
    <location>
        <begin position="122"/>
        <end position="146"/>
    </location>
</feature>
<evidence type="ECO:0000256" key="1">
    <source>
        <dbReference type="SAM" id="MobiDB-lite"/>
    </source>
</evidence>
<sequence>MSVFRLFFVVVLLVALAEIYLFAKVGQLIGATNTVLLVVLTAFVGVVLLRLQGFVTVNRVRGALARGELPALPLLEGFGLLVAGGLLLLPGFLTDAVGLALFVPGIRRAVIRRLVGSSLMPRPPVGPAPERRGPRVIEGEVTRRDD</sequence>
<dbReference type="Pfam" id="PF04186">
    <property type="entry name" value="FxsA"/>
    <property type="match status" value="1"/>
</dbReference>
<dbReference type="PANTHER" id="PTHR35335">
    <property type="entry name" value="UPF0716 PROTEIN FXSA"/>
    <property type="match status" value="1"/>
</dbReference>
<keyword evidence="4" id="KW-1185">Reference proteome</keyword>
<keyword evidence="2" id="KW-0472">Membrane</keyword>
<dbReference type="OrthoDB" id="9792788at2"/>
<dbReference type="KEGG" id="sva:SVA_1421"/>
<accession>A0A1B4V350</accession>
<name>A0A1B4V350_9GAMM</name>
<feature type="compositionally biased region" description="Basic and acidic residues" evidence="1">
    <location>
        <begin position="129"/>
        <end position="146"/>
    </location>
</feature>
<reference evidence="3 4" key="1">
    <citation type="submission" date="2015-08" db="EMBL/GenBank/DDBJ databases">
        <title>Complete genome sequence of Sulfurifustis variabilis.</title>
        <authorList>
            <person name="Miura A."/>
            <person name="Kojima H."/>
            <person name="Fukui M."/>
        </authorList>
    </citation>
    <scope>NUCLEOTIDE SEQUENCE [LARGE SCALE GENOMIC DNA]</scope>
    <source>
        <strain evidence="4">skN76</strain>
    </source>
</reference>
<evidence type="ECO:0000256" key="2">
    <source>
        <dbReference type="SAM" id="Phobius"/>
    </source>
</evidence>
<feature type="transmembrane region" description="Helical" evidence="2">
    <location>
        <begin position="35"/>
        <end position="57"/>
    </location>
</feature>
<dbReference type="NCBIfam" id="NF008528">
    <property type="entry name" value="PRK11463.1-2"/>
    <property type="match status" value="1"/>
</dbReference>
<keyword evidence="2" id="KW-0812">Transmembrane</keyword>
<evidence type="ECO:0000313" key="4">
    <source>
        <dbReference type="Proteomes" id="UP000218899"/>
    </source>
</evidence>
<keyword evidence="2" id="KW-1133">Transmembrane helix</keyword>
<dbReference type="Proteomes" id="UP000218899">
    <property type="component" value="Chromosome"/>
</dbReference>
<dbReference type="EMBL" id="AP014936">
    <property type="protein sequence ID" value="BAU47986.1"/>
    <property type="molecule type" value="Genomic_DNA"/>
</dbReference>